<dbReference type="InterPro" id="IPR036846">
    <property type="entry name" value="GM2-AP_sf"/>
</dbReference>
<keyword evidence="5" id="KW-1185">Reference proteome</keyword>
<evidence type="ECO:0000313" key="5">
    <source>
        <dbReference type="Proteomes" id="UP000827092"/>
    </source>
</evidence>
<feature type="domain" description="MD-2-related lipid-recognition" evidence="3">
    <location>
        <begin position="30"/>
        <end position="193"/>
    </location>
</feature>
<organism evidence="4 5">
    <name type="scientific">Oedothorax gibbosus</name>
    <dbReference type="NCBI Taxonomy" id="931172"/>
    <lineage>
        <taxon>Eukaryota</taxon>
        <taxon>Metazoa</taxon>
        <taxon>Ecdysozoa</taxon>
        <taxon>Arthropoda</taxon>
        <taxon>Chelicerata</taxon>
        <taxon>Arachnida</taxon>
        <taxon>Araneae</taxon>
        <taxon>Araneomorphae</taxon>
        <taxon>Entelegynae</taxon>
        <taxon>Araneoidea</taxon>
        <taxon>Linyphiidae</taxon>
        <taxon>Erigoninae</taxon>
        <taxon>Oedothorax</taxon>
    </lineage>
</organism>
<dbReference type="InterPro" id="IPR028996">
    <property type="entry name" value="GM2-AP"/>
</dbReference>
<protein>
    <recommendedName>
        <fullName evidence="3">MD-2-related lipid-recognition domain-containing protein</fullName>
    </recommendedName>
</protein>
<dbReference type="PANTHER" id="PTHR17357:SF0">
    <property type="entry name" value="GANGLIOSIDE GM2 ACTIVATOR"/>
    <property type="match status" value="1"/>
</dbReference>
<dbReference type="GO" id="GO:0008047">
    <property type="term" value="F:enzyme activator activity"/>
    <property type="evidence" value="ECO:0007669"/>
    <property type="project" value="InterPro"/>
</dbReference>
<dbReference type="Gene3D" id="2.70.220.10">
    <property type="entry name" value="Ganglioside GM2 activator"/>
    <property type="match status" value="1"/>
</dbReference>
<dbReference type="GO" id="GO:0005319">
    <property type="term" value="F:lipid transporter activity"/>
    <property type="evidence" value="ECO:0007669"/>
    <property type="project" value="TreeGrafter"/>
</dbReference>
<dbReference type="AlphaFoldDB" id="A0AAV6TZD2"/>
<accession>A0AAV6TZD2</accession>
<evidence type="ECO:0000313" key="4">
    <source>
        <dbReference type="EMBL" id="KAG8177141.1"/>
    </source>
</evidence>
<feature type="signal peptide" evidence="2">
    <location>
        <begin position="1"/>
        <end position="19"/>
    </location>
</feature>
<comment type="caution">
    <text evidence="4">The sequence shown here is derived from an EMBL/GenBank/DDBJ whole genome shotgun (WGS) entry which is preliminary data.</text>
</comment>
<sequence>MKYIIFVLCIIGLWGSSLGAKKEPVKFFRVINCIKDNSTDISQLEDIELTPDPVIMKRGNLTMSGGARFLRDIPDDTVLKVRFYKLKSVLGINIDIPIPCVLGKFGSCTLPVCKYLEMYKEQVQPFWPEGEEYGCKVKAGPFYGGHNVTVTIPDLGIFGRLLVSGKYRAELEATSKKDEQKTPLLCFKIFVEIR</sequence>
<name>A0AAV6TZD2_9ARAC</name>
<evidence type="ECO:0000256" key="2">
    <source>
        <dbReference type="SAM" id="SignalP"/>
    </source>
</evidence>
<gene>
    <name evidence="4" type="ORF">JTE90_015589</name>
</gene>
<dbReference type="GO" id="GO:0006689">
    <property type="term" value="P:ganglioside catabolic process"/>
    <property type="evidence" value="ECO:0007669"/>
    <property type="project" value="InterPro"/>
</dbReference>
<dbReference type="PANTHER" id="PTHR17357">
    <property type="entry name" value="GM2 GANGLIOSIDE ACTIVATOR PROTEIN"/>
    <property type="match status" value="1"/>
</dbReference>
<dbReference type="GO" id="GO:0009898">
    <property type="term" value="C:cytoplasmic side of plasma membrane"/>
    <property type="evidence" value="ECO:0007669"/>
    <property type="project" value="TreeGrafter"/>
</dbReference>
<dbReference type="Proteomes" id="UP000827092">
    <property type="component" value="Unassembled WGS sequence"/>
</dbReference>
<proteinExistence type="predicted"/>
<dbReference type="Pfam" id="PF02221">
    <property type="entry name" value="E1_DerP2_DerF2"/>
    <property type="match status" value="1"/>
</dbReference>
<reference evidence="4 5" key="1">
    <citation type="journal article" date="2022" name="Nat. Ecol. Evol.">
        <title>A masculinizing supergene underlies an exaggerated male reproductive morph in a spider.</title>
        <authorList>
            <person name="Hendrickx F."/>
            <person name="De Corte Z."/>
            <person name="Sonet G."/>
            <person name="Van Belleghem S.M."/>
            <person name="Kostlbacher S."/>
            <person name="Vangestel C."/>
        </authorList>
    </citation>
    <scope>NUCLEOTIDE SEQUENCE [LARGE SCALE GENOMIC DNA]</scope>
    <source>
        <strain evidence="4">W744_W776</strain>
    </source>
</reference>
<evidence type="ECO:0000256" key="1">
    <source>
        <dbReference type="ARBA" id="ARBA00022729"/>
    </source>
</evidence>
<dbReference type="InterPro" id="IPR003172">
    <property type="entry name" value="ML_dom"/>
</dbReference>
<dbReference type="EMBL" id="JAFNEN010000814">
    <property type="protein sequence ID" value="KAG8177141.1"/>
    <property type="molecule type" value="Genomic_DNA"/>
</dbReference>
<keyword evidence="1 2" id="KW-0732">Signal</keyword>
<feature type="chain" id="PRO_5043496186" description="MD-2-related lipid-recognition domain-containing protein" evidence="2">
    <location>
        <begin position="20"/>
        <end position="194"/>
    </location>
</feature>
<evidence type="ECO:0000259" key="3">
    <source>
        <dbReference type="Pfam" id="PF02221"/>
    </source>
</evidence>